<dbReference type="Gene3D" id="3.40.33.10">
    <property type="entry name" value="CAP"/>
    <property type="match status" value="1"/>
</dbReference>
<proteinExistence type="predicted"/>
<protein>
    <submittedName>
        <fullName evidence="3">CAP domain-containing protein</fullName>
    </submittedName>
</protein>
<dbReference type="InterPro" id="IPR001283">
    <property type="entry name" value="CRISP-related"/>
</dbReference>
<dbReference type="SMART" id="SM00198">
    <property type="entry name" value="SCP"/>
    <property type="match status" value="1"/>
</dbReference>
<dbReference type="InterPro" id="IPR014044">
    <property type="entry name" value="CAP_dom"/>
</dbReference>
<dbReference type="Proteomes" id="UP001321760">
    <property type="component" value="Unassembled WGS sequence"/>
</dbReference>
<evidence type="ECO:0000259" key="2">
    <source>
        <dbReference type="SMART" id="SM00198"/>
    </source>
</evidence>
<dbReference type="PRINTS" id="PR00837">
    <property type="entry name" value="V5TPXLIKE"/>
</dbReference>
<dbReference type="EMBL" id="MU865930">
    <property type="protein sequence ID" value="KAK4451083.1"/>
    <property type="molecule type" value="Genomic_DNA"/>
</dbReference>
<dbReference type="AlphaFoldDB" id="A0AAV9GS17"/>
<gene>
    <name evidence="3" type="ORF">QBC34DRAFT_378911</name>
</gene>
<reference evidence="3" key="1">
    <citation type="journal article" date="2023" name="Mol. Phylogenet. Evol.">
        <title>Genome-scale phylogeny and comparative genomics of the fungal order Sordariales.</title>
        <authorList>
            <person name="Hensen N."/>
            <person name="Bonometti L."/>
            <person name="Westerberg I."/>
            <person name="Brannstrom I.O."/>
            <person name="Guillou S."/>
            <person name="Cros-Aarteil S."/>
            <person name="Calhoun S."/>
            <person name="Haridas S."/>
            <person name="Kuo A."/>
            <person name="Mondo S."/>
            <person name="Pangilinan J."/>
            <person name="Riley R."/>
            <person name="LaButti K."/>
            <person name="Andreopoulos B."/>
            <person name="Lipzen A."/>
            <person name="Chen C."/>
            <person name="Yan M."/>
            <person name="Daum C."/>
            <person name="Ng V."/>
            <person name="Clum A."/>
            <person name="Steindorff A."/>
            <person name="Ohm R.A."/>
            <person name="Martin F."/>
            <person name="Silar P."/>
            <person name="Natvig D.O."/>
            <person name="Lalanne C."/>
            <person name="Gautier V."/>
            <person name="Ament-Velasquez S.L."/>
            <person name="Kruys A."/>
            <person name="Hutchinson M.I."/>
            <person name="Powell A.J."/>
            <person name="Barry K."/>
            <person name="Miller A.N."/>
            <person name="Grigoriev I.V."/>
            <person name="Debuchy R."/>
            <person name="Gladieux P."/>
            <person name="Hiltunen Thoren M."/>
            <person name="Johannesson H."/>
        </authorList>
    </citation>
    <scope>NUCLEOTIDE SEQUENCE</scope>
    <source>
        <strain evidence="3">PSN243</strain>
    </source>
</reference>
<dbReference type="SUPFAM" id="SSF55797">
    <property type="entry name" value="PR-1-like"/>
    <property type="match status" value="1"/>
</dbReference>
<dbReference type="Pfam" id="PF00188">
    <property type="entry name" value="CAP"/>
    <property type="match status" value="1"/>
</dbReference>
<evidence type="ECO:0000313" key="3">
    <source>
        <dbReference type="EMBL" id="KAK4451083.1"/>
    </source>
</evidence>
<feature type="region of interest" description="Disordered" evidence="1">
    <location>
        <begin position="1"/>
        <end position="37"/>
    </location>
</feature>
<dbReference type="GO" id="GO:0005576">
    <property type="term" value="C:extracellular region"/>
    <property type="evidence" value="ECO:0007669"/>
    <property type="project" value="InterPro"/>
</dbReference>
<reference evidence="3" key="2">
    <citation type="submission" date="2023-05" db="EMBL/GenBank/DDBJ databases">
        <authorList>
            <consortium name="Lawrence Berkeley National Laboratory"/>
            <person name="Steindorff A."/>
            <person name="Hensen N."/>
            <person name="Bonometti L."/>
            <person name="Westerberg I."/>
            <person name="Brannstrom I.O."/>
            <person name="Guillou S."/>
            <person name="Cros-Aarteil S."/>
            <person name="Calhoun S."/>
            <person name="Haridas S."/>
            <person name="Kuo A."/>
            <person name="Mondo S."/>
            <person name="Pangilinan J."/>
            <person name="Riley R."/>
            <person name="Labutti K."/>
            <person name="Andreopoulos B."/>
            <person name="Lipzen A."/>
            <person name="Chen C."/>
            <person name="Yanf M."/>
            <person name="Daum C."/>
            <person name="Ng V."/>
            <person name="Clum A."/>
            <person name="Ohm R."/>
            <person name="Martin F."/>
            <person name="Silar P."/>
            <person name="Natvig D."/>
            <person name="Lalanne C."/>
            <person name="Gautier V."/>
            <person name="Ament-Velasquez S.L."/>
            <person name="Kruys A."/>
            <person name="Hutchinson M.I."/>
            <person name="Powell A.J."/>
            <person name="Barry K."/>
            <person name="Miller A.N."/>
            <person name="Grigoriev I.V."/>
            <person name="Debuchy R."/>
            <person name="Gladieux P."/>
            <person name="Thoren M.H."/>
            <person name="Johannesson H."/>
        </authorList>
    </citation>
    <scope>NUCLEOTIDE SEQUENCE</scope>
    <source>
        <strain evidence="3">PSN243</strain>
    </source>
</reference>
<organism evidence="3 4">
    <name type="scientific">Podospora aff. communis PSN243</name>
    <dbReference type="NCBI Taxonomy" id="3040156"/>
    <lineage>
        <taxon>Eukaryota</taxon>
        <taxon>Fungi</taxon>
        <taxon>Dikarya</taxon>
        <taxon>Ascomycota</taxon>
        <taxon>Pezizomycotina</taxon>
        <taxon>Sordariomycetes</taxon>
        <taxon>Sordariomycetidae</taxon>
        <taxon>Sordariales</taxon>
        <taxon>Podosporaceae</taxon>
        <taxon>Podospora</taxon>
    </lineage>
</organism>
<dbReference type="PANTHER" id="PTHR10334">
    <property type="entry name" value="CYSTEINE-RICH SECRETORY PROTEIN-RELATED"/>
    <property type="match status" value="1"/>
</dbReference>
<comment type="caution">
    <text evidence="3">The sequence shown here is derived from an EMBL/GenBank/DDBJ whole genome shotgun (WGS) entry which is preliminary data.</text>
</comment>
<feature type="domain" description="SCP" evidence="2">
    <location>
        <begin position="2"/>
        <end position="111"/>
    </location>
</feature>
<evidence type="ECO:0000256" key="1">
    <source>
        <dbReference type="SAM" id="MobiDB-lite"/>
    </source>
</evidence>
<feature type="compositionally biased region" description="Low complexity" evidence="1">
    <location>
        <begin position="117"/>
        <end position="138"/>
    </location>
</feature>
<feature type="region of interest" description="Disordered" evidence="1">
    <location>
        <begin position="109"/>
        <end position="143"/>
    </location>
</feature>
<keyword evidence="4" id="KW-1185">Reference proteome</keyword>
<accession>A0AAV9GS17</accession>
<name>A0AAV9GS17_9PEZI</name>
<dbReference type="PROSITE" id="PS01009">
    <property type="entry name" value="CRISP_1"/>
    <property type="match status" value="1"/>
</dbReference>
<sequence>MASQALQAHNDARARAPGGAHGACKDRNGQGENLYASTGNPSLADAAKAWIDEGPLYKGEKIGQIANFGAVGHYTQVVWPETTKLGMGMAKGSNGWTYVVGRYTPAGNMNGQSAWRPGPSGPSNNNNQNGNNSNNNQGKKGGFYLVNGYKRMARGEAASPKP</sequence>
<dbReference type="InterPro" id="IPR018244">
    <property type="entry name" value="Allrgn_V5/Tpx1_CS"/>
</dbReference>
<evidence type="ECO:0000313" key="4">
    <source>
        <dbReference type="Proteomes" id="UP001321760"/>
    </source>
</evidence>
<dbReference type="InterPro" id="IPR035940">
    <property type="entry name" value="CAP_sf"/>
</dbReference>